<accession>A0AAE3YTH7</accession>
<dbReference type="Proteomes" id="UP001183643">
    <property type="component" value="Unassembled WGS sequence"/>
</dbReference>
<organism evidence="1 2">
    <name type="scientific">Catenuloplanes atrovinosus</name>
    <dbReference type="NCBI Taxonomy" id="137266"/>
    <lineage>
        <taxon>Bacteria</taxon>
        <taxon>Bacillati</taxon>
        <taxon>Actinomycetota</taxon>
        <taxon>Actinomycetes</taxon>
        <taxon>Micromonosporales</taxon>
        <taxon>Micromonosporaceae</taxon>
        <taxon>Catenuloplanes</taxon>
    </lineage>
</organism>
<protein>
    <submittedName>
        <fullName evidence="1">Uncharacterized protein</fullName>
    </submittedName>
</protein>
<dbReference type="AlphaFoldDB" id="A0AAE3YTH7"/>
<proteinExistence type="predicted"/>
<reference evidence="1" key="1">
    <citation type="submission" date="2023-07" db="EMBL/GenBank/DDBJ databases">
        <title>Sequencing the genomes of 1000 actinobacteria strains.</title>
        <authorList>
            <person name="Klenk H.-P."/>
        </authorList>
    </citation>
    <scope>NUCLEOTIDE SEQUENCE</scope>
    <source>
        <strain evidence="1">DSM 44707</strain>
    </source>
</reference>
<gene>
    <name evidence="1" type="ORF">J2S41_005725</name>
</gene>
<dbReference type="EMBL" id="JAVDYB010000001">
    <property type="protein sequence ID" value="MDR7278947.1"/>
    <property type="molecule type" value="Genomic_DNA"/>
</dbReference>
<sequence>MGWIKDAKAENVAKEAARAIEEGRRVFVLRINTPMTHHQLSGSLPGFAEQIEAVEDLGWRLGEMSFAQDPKGRPEGYFLFRR</sequence>
<evidence type="ECO:0000313" key="2">
    <source>
        <dbReference type="Proteomes" id="UP001183643"/>
    </source>
</evidence>
<dbReference type="RefSeq" id="WP_310372176.1">
    <property type="nucleotide sequence ID" value="NZ_JAVDYB010000001.1"/>
</dbReference>
<keyword evidence="2" id="KW-1185">Reference proteome</keyword>
<evidence type="ECO:0000313" key="1">
    <source>
        <dbReference type="EMBL" id="MDR7278947.1"/>
    </source>
</evidence>
<comment type="caution">
    <text evidence="1">The sequence shown here is derived from an EMBL/GenBank/DDBJ whole genome shotgun (WGS) entry which is preliminary data.</text>
</comment>
<name>A0AAE3YTH7_9ACTN</name>